<dbReference type="EMBL" id="MU853867">
    <property type="protein sequence ID" value="KAK3936983.1"/>
    <property type="molecule type" value="Genomic_DNA"/>
</dbReference>
<keyword evidence="2" id="KW-1185">Reference proteome</keyword>
<comment type="caution">
    <text evidence="1">The sequence shown here is derived from an EMBL/GenBank/DDBJ whole genome shotgun (WGS) entry which is preliminary data.</text>
</comment>
<gene>
    <name evidence="1" type="ORF">QBC46DRAFT_417563</name>
</gene>
<evidence type="ECO:0000313" key="1">
    <source>
        <dbReference type="EMBL" id="KAK3936983.1"/>
    </source>
</evidence>
<accession>A0AAN6N367</accession>
<proteinExistence type="predicted"/>
<organism evidence="1 2">
    <name type="scientific">Diplogelasinospora grovesii</name>
    <dbReference type="NCBI Taxonomy" id="303347"/>
    <lineage>
        <taxon>Eukaryota</taxon>
        <taxon>Fungi</taxon>
        <taxon>Dikarya</taxon>
        <taxon>Ascomycota</taxon>
        <taxon>Pezizomycotina</taxon>
        <taxon>Sordariomycetes</taxon>
        <taxon>Sordariomycetidae</taxon>
        <taxon>Sordariales</taxon>
        <taxon>Diplogelasinosporaceae</taxon>
        <taxon>Diplogelasinospora</taxon>
    </lineage>
</organism>
<dbReference type="Proteomes" id="UP001303473">
    <property type="component" value="Unassembled WGS sequence"/>
</dbReference>
<name>A0AAN6N367_9PEZI</name>
<sequence length="693" mass="78490">MAQFSDLPVEVVERIIDGLSVCVHCRGEEQDLRATWGPALETQALSALSRCCRGLRDLAQPVLYHRYPMHIGTEKDPHLRLTQFLRTLIKRPDLARLVVALELDWYPNGWETRRVFFCLQDADVVLFADAARQRGLPVPDLEWAGGGRRDITFAHPGWVSMPLAACWGLWGGQDMIIHDGDPVVNTPRGILQVPHVSNVWLAAGEAWLRFAVQLALGLTHSNLEYLEFSELPKKPCALDIGRGHTPYGHRVMAAPPHPAPKLPSLKRLRVGATTPRRAGGDLAFLDFNLTPQTASQPTTVEAYFCNRVSHMPGRLRGITRLELLFVLLTWEDMEALRASGCAENLRELVYVQANQGIAILGRALGRRWPEDVPVTPQRLGDLLTRYMPELTAKLESLVIDIPECTGHAEDGLRCLSAFKGLKHLSICAKIVQVKAWGFTHAHRRRISWDWFDVEILDLFPPNIESLVIFDPIASAPFCQTDDDDDLDQYCSILNTLRTISQSLWVDTAPIPVRDSQVCLTGRKPHADSCGGRSPRFPHLRKITVCALGLDRELWQKGNLRGREQRRERRRNDWESPRMTRCDCGSFPWALEHANPQFPETTDEAWEGQVREPRSRQDIISELQAQFRDADIELIVSSAGDGRLDPHRPDHAPVLKLAGQYRQIDRMLHTPEREYRPKHTTLGYSYKDGDMEKM</sequence>
<evidence type="ECO:0000313" key="2">
    <source>
        <dbReference type="Proteomes" id="UP001303473"/>
    </source>
</evidence>
<reference evidence="2" key="1">
    <citation type="journal article" date="2023" name="Mol. Phylogenet. Evol.">
        <title>Genome-scale phylogeny and comparative genomics of the fungal order Sordariales.</title>
        <authorList>
            <person name="Hensen N."/>
            <person name="Bonometti L."/>
            <person name="Westerberg I."/>
            <person name="Brannstrom I.O."/>
            <person name="Guillou S."/>
            <person name="Cros-Aarteil S."/>
            <person name="Calhoun S."/>
            <person name="Haridas S."/>
            <person name="Kuo A."/>
            <person name="Mondo S."/>
            <person name="Pangilinan J."/>
            <person name="Riley R."/>
            <person name="LaButti K."/>
            <person name="Andreopoulos B."/>
            <person name="Lipzen A."/>
            <person name="Chen C."/>
            <person name="Yan M."/>
            <person name="Daum C."/>
            <person name="Ng V."/>
            <person name="Clum A."/>
            <person name="Steindorff A."/>
            <person name="Ohm R.A."/>
            <person name="Martin F."/>
            <person name="Silar P."/>
            <person name="Natvig D.O."/>
            <person name="Lalanne C."/>
            <person name="Gautier V."/>
            <person name="Ament-Velasquez S.L."/>
            <person name="Kruys A."/>
            <person name="Hutchinson M.I."/>
            <person name="Powell A.J."/>
            <person name="Barry K."/>
            <person name="Miller A.N."/>
            <person name="Grigoriev I.V."/>
            <person name="Debuchy R."/>
            <person name="Gladieux P."/>
            <person name="Hiltunen Thoren M."/>
            <person name="Johannesson H."/>
        </authorList>
    </citation>
    <scope>NUCLEOTIDE SEQUENCE [LARGE SCALE GENOMIC DNA]</scope>
    <source>
        <strain evidence="2">CBS 340.73</strain>
    </source>
</reference>
<dbReference type="AlphaFoldDB" id="A0AAN6N367"/>
<protein>
    <submittedName>
        <fullName evidence="1">Uncharacterized protein</fullName>
    </submittedName>
</protein>